<dbReference type="Proteomes" id="UP000031278">
    <property type="component" value="Unassembled WGS sequence"/>
</dbReference>
<dbReference type="EMBL" id="JWLZ01000205">
    <property type="protein sequence ID" value="KHT60905.1"/>
    <property type="molecule type" value="Genomic_DNA"/>
</dbReference>
<organism evidence="3 4">
    <name type="scientific">Photobacterium gaetbulicola</name>
    <dbReference type="NCBI Taxonomy" id="1295392"/>
    <lineage>
        <taxon>Bacteria</taxon>
        <taxon>Pseudomonadati</taxon>
        <taxon>Pseudomonadota</taxon>
        <taxon>Gammaproteobacteria</taxon>
        <taxon>Vibrionales</taxon>
        <taxon>Vibrionaceae</taxon>
        <taxon>Photobacterium</taxon>
    </lineage>
</organism>
<dbReference type="InterPro" id="IPR018973">
    <property type="entry name" value="MZB"/>
</dbReference>
<feature type="compositionally biased region" description="Basic residues" evidence="1">
    <location>
        <begin position="1"/>
        <end position="11"/>
    </location>
</feature>
<protein>
    <recommendedName>
        <fullName evidence="2">MrfA-like Zn-binding domain-containing protein</fullName>
    </recommendedName>
</protein>
<dbReference type="RefSeq" id="WP_039468139.1">
    <property type="nucleotide sequence ID" value="NZ_JWLZ01000205.1"/>
</dbReference>
<dbReference type="InterPro" id="IPR047721">
    <property type="entry name" value="DrmB"/>
</dbReference>
<evidence type="ECO:0000313" key="4">
    <source>
        <dbReference type="Proteomes" id="UP000031278"/>
    </source>
</evidence>
<feature type="domain" description="MrfA-like Zn-binding" evidence="2">
    <location>
        <begin position="487"/>
        <end position="583"/>
    </location>
</feature>
<dbReference type="Pfam" id="PF09369">
    <property type="entry name" value="MZB"/>
    <property type="match status" value="1"/>
</dbReference>
<evidence type="ECO:0000313" key="3">
    <source>
        <dbReference type="EMBL" id="KHT60905.1"/>
    </source>
</evidence>
<accession>A0A0B9G7I4</accession>
<feature type="region of interest" description="Disordered" evidence="1">
    <location>
        <begin position="1"/>
        <end position="20"/>
    </location>
</feature>
<comment type="caution">
    <text evidence="3">The sequence shown here is derived from an EMBL/GenBank/DDBJ whole genome shotgun (WGS) entry which is preliminary data.</text>
</comment>
<dbReference type="NCBIfam" id="NF038324">
    <property type="entry name" value="DrmB_fam"/>
    <property type="match status" value="1"/>
</dbReference>
<evidence type="ECO:0000256" key="1">
    <source>
        <dbReference type="SAM" id="MobiDB-lite"/>
    </source>
</evidence>
<evidence type="ECO:0000259" key="2">
    <source>
        <dbReference type="Pfam" id="PF09369"/>
    </source>
</evidence>
<sequence length="619" mass="68590">MATFRRKRTQQVRRALPSTTVNQSQSVTTFGVGSLLEVRSQKGKRTRTASAIVNGLDMWPEAKLYDVAEPDLCQMLEIEALKAPPTEDSKESLPAKRFPRWLECSNCHRLGYVGQQFDEQQDGIPTCASNNCDGWGVPTRLLAVCYEEQPGQMHQSEYHIDDFPWSYWAHKDSESGTCQAPRLKLLGSSEKTGLDGLRVICDCGESKSLRGALGSDALNGIRCKGNQPWLNKSSECSHSMRALLRGASNVYFPVTASTISIPPNSSHLLQMLKRTQFKSFLSLAENQDETPAKVADMLAKLAEFAAYEKEQIEKAIDTLCGQHTAARTEQERKREEREALIADYPENENAAGNDDYEVEVQQPDILDESGTRLSEYFQGISLVHRLREVVAFRGFTRLESPMTANKYSMRCAPISTTKKNWLPAIENRGEGIYIELNQKQLQEWECRPEVMARVATLNDNYLDSAQSNVESSEILAITPRFVLLHTLSHLLIRQLSLECGYSSASLKERLYFSDDYCGVLISTASPASDGTLGGLVRQGLPSNFASTLTGALGDASWCSSDPLCIESEGQGNDALNLAACHACSLVSETSCEYRNLFLDRGLVIGTLDHPGIGFFSELS</sequence>
<gene>
    <name evidence="3" type="ORF">RJ45_22965</name>
</gene>
<reference evidence="3 4" key="1">
    <citation type="submission" date="2014-12" db="EMBL/GenBank/DDBJ databases">
        <title>Genome sequencing of Photobacterium gaetbulicola AD005a.</title>
        <authorList>
            <person name="Adrian T.G.S."/>
            <person name="Chan K.G."/>
        </authorList>
    </citation>
    <scope>NUCLEOTIDE SEQUENCE [LARGE SCALE GENOMIC DNA]</scope>
    <source>
        <strain evidence="3 4">AD005a</strain>
    </source>
</reference>
<proteinExistence type="predicted"/>
<dbReference type="AlphaFoldDB" id="A0A0B9G7I4"/>
<name>A0A0B9G7I4_9GAMM</name>